<organism evidence="2 3">
    <name type="scientific">Sphaerisporangium aureirubrum</name>
    <dbReference type="NCBI Taxonomy" id="1544736"/>
    <lineage>
        <taxon>Bacteria</taxon>
        <taxon>Bacillati</taxon>
        <taxon>Actinomycetota</taxon>
        <taxon>Actinomycetes</taxon>
        <taxon>Streptosporangiales</taxon>
        <taxon>Streptosporangiaceae</taxon>
        <taxon>Sphaerisporangium</taxon>
    </lineage>
</organism>
<keyword evidence="3" id="KW-1185">Reference proteome</keyword>
<sequence length="56" mass="6441">MAAVDHRPQHGGHMPFGVSWPELAAIFASIIFAALIIFRIYRIGRKIRQWTHKAKQ</sequence>
<proteinExistence type="predicted"/>
<keyword evidence="1" id="KW-1133">Transmembrane helix</keyword>
<accession>A0ABW1NLQ8</accession>
<evidence type="ECO:0000313" key="2">
    <source>
        <dbReference type="EMBL" id="MFC6084289.1"/>
    </source>
</evidence>
<protein>
    <submittedName>
        <fullName evidence="2">Uncharacterized protein</fullName>
    </submittedName>
</protein>
<dbReference type="Proteomes" id="UP001596137">
    <property type="component" value="Unassembled WGS sequence"/>
</dbReference>
<evidence type="ECO:0000313" key="3">
    <source>
        <dbReference type="Proteomes" id="UP001596137"/>
    </source>
</evidence>
<keyword evidence="1" id="KW-0472">Membrane</keyword>
<gene>
    <name evidence="2" type="ORF">ACFP1K_24235</name>
</gene>
<dbReference type="RefSeq" id="WP_380757252.1">
    <property type="nucleotide sequence ID" value="NZ_JBHSRF010000040.1"/>
</dbReference>
<feature type="transmembrane region" description="Helical" evidence="1">
    <location>
        <begin position="23"/>
        <end position="41"/>
    </location>
</feature>
<evidence type="ECO:0000256" key="1">
    <source>
        <dbReference type="SAM" id="Phobius"/>
    </source>
</evidence>
<dbReference type="EMBL" id="JBHSRF010000040">
    <property type="protein sequence ID" value="MFC6084289.1"/>
    <property type="molecule type" value="Genomic_DNA"/>
</dbReference>
<reference evidence="3" key="1">
    <citation type="journal article" date="2019" name="Int. J. Syst. Evol. Microbiol.">
        <title>The Global Catalogue of Microorganisms (GCM) 10K type strain sequencing project: providing services to taxonomists for standard genome sequencing and annotation.</title>
        <authorList>
            <consortium name="The Broad Institute Genomics Platform"/>
            <consortium name="The Broad Institute Genome Sequencing Center for Infectious Disease"/>
            <person name="Wu L."/>
            <person name="Ma J."/>
        </authorList>
    </citation>
    <scope>NUCLEOTIDE SEQUENCE [LARGE SCALE GENOMIC DNA]</scope>
    <source>
        <strain evidence="3">JCM 30346</strain>
    </source>
</reference>
<name>A0ABW1NLQ8_9ACTN</name>
<keyword evidence="1" id="KW-0812">Transmembrane</keyword>
<comment type="caution">
    <text evidence="2">The sequence shown here is derived from an EMBL/GenBank/DDBJ whole genome shotgun (WGS) entry which is preliminary data.</text>
</comment>